<feature type="compositionally biased region" description="Low complexity" evidence="8">
    <location>
        <begin position="25"/>
        <end position="65"/>
    </location>
</feature>
<keyword evidence="2 7" id="KW-0547">Nucleotide-binding</keyword>
<dbReference type="Pfam" id="PF00069">
    <property type="entry name" value="Pkinase"/>
    <property type="match status" value="1"/>
</dbReference>
<feature type="compositionally biased region" description="Polar residues" evidence="8">
    <location>
        <begin position="198"/>
        <end position="215"/>
    </location>
</feature>
<gene>
    <name evidence="10" type="ORF">ACHAWO_013240</name>
</gene>
<dbReference type="GO" id="GO:0016301">
    <property type="term" value="F:kinase activity"/>
    <property type="evidence" value="ECO:0007669"/>
    <property type="project" value="UniProtKB-KW"/>
</dbReference>
<evidence type="ECO:0000256" key="4">
    <source>
        <dbReference type="ARBA" id="ARBA00022840"/>
    </source>
</evidence>
<dbReference type="PROSITE" id="PS50011">
    <property type="entry name" value="PROTEIN_KINASE_DOM"/>
    <property type="match status" value="1"/>
</dbReference>
<dbReference type="PANTHER" id="PTHR11042">
    <property type="entry name" value="EUKARYOTIC TRANSLATION INITIATION FACTOR 2-ALPHA KINASE EIF2-ALPHA KINASE -RELATED"/>
    <property type="match status" value="1"/>
</dbReference>
<feature type="region of interest" description="Disordered" evidence="8">
    <location>
        <begin position="78"/>
        <end position="131"/>
    </location>
</feature>
<keyword evidence="11" id="KW-1185">Reference proteome</keyword>
<dbReference type="PANTHER" id="PTHR11042:SF185">
    <property type="entry name" value="WEE1-LIKE PROTEIN KINASE"/>
    <property type="match status" value="1"/>
</dbReference>
<dbReference type="InterPro" id="IPR000719">
    <property type="entry name" value="Prot_kinase_dom"/>
</dbReference>
<comment type="caution">
    <text evidence="10">The sequence shown here is derived from an EMBL/GenBank/DDBJ whole genome shotgun (WGS) entry which is preliminary data.</text>
</comment>
<dbReference type="PROSITE" id="PS00108">
    <property type="entry name" value="PROTEIN_KINASE_ST"/>
    <property type="match status" value="1"/>
</dbReference>
<keyword evidence="3" id="KW-0418">Kinase</keyword>
<feature type="compositionally biased region" description="Low complexity" evidence="8">
    <location>
        <begin position="78"/>
        <end position="89"/>
    </location>
</feature>
<proteinExistence type="inferred from homology"/>
<feature type="binding site" evidence="7">
    <location>
        <position position="473"/>
    </location>
    <ligand>
        <name>ATP</name>
        <dbReference type="ChEBI" id="CHEBI:30616"/>
    </ligand>
</feature>
<dbReference type="GO" id="GO:0005524">
    <property type="term" value="F:ATP binding"/>
    <property type="evidence" value="ECO:0007669"/>
    <property type="project" value="UniProtKB-UniRule"/>
</dbReference>
<evidence type="ECO:0000256" key="7">
    <source>
        <dbReference type="PROSITE-ProRule" id="PRU10141"/>
    </source>
</evidence>
<feature type="region of interest" description="Disordered" evidence="8">
    <location>
        <begin position="340"/>
        <end position="382"/>
    </location>
</feature>
<evidence type="ECO:0000313" key="10">
    <source>
        <dbReference type="EMBL" id="KAL3800698.1"/>
    </source>
</evidence>
<feature type="region of interest" description="Disordered" evidence="8">
    <location>
        <begin position="175"/>
        <end position="215"/>
    </location>
</feature>
<dbReference type="Gene3D" id="3.30.200.20">
    <property type="entry name" value="Phosphorylase Kinase, domain 1"/>
    <property type="match status" value="1"/>
</dbReference>
<dbReference type="SMART" id="SM00220">
    <property type="entry name" value="S_TKc"/>
    <property type="match status" value="1"/>
</dbReference>
<dbReference type="GO" id="GO:0017148">
    <property type="term" value="P:negative regulation of translation"/>
    <property type="evidence" value="ECO:0007669"/>
    <property type="project" value="UniProtKB-KW"/>
</dbReference>
<dbReference type="AlphaFoldDB" id="A0ABD3QL39"/>
<dbReference type="InterPro" id="IPR011009">
    <property type="entry name" value="Kinase-like_dom_sf"/>
</dbReference>
<dbReference type="InterPro" id="IPR017441">
    <property type="entry name" value="Protein_kinase_ATP_BS"/>
</dbReference>
<dbReference type="SUPFAM" id="SSF56112">
    <property type="entry name" value="Protein kinase-like (PK-like)"/>
    <property type="match status" value="1"/>
</dbReference>
<dbReference type="InterPro" id="IPR008271">
    <property type="entry name" value="Ser/Thr_kinase_AS"/>
</dbReference>
<accession>A0ABD3QL39</accession>
<keyword evidence="4 7" id="KW-0067">ATP-binding</keyword>
<dbReference type="PROSITE" id="PS00107">
    <property type="entry name" value="PROTEIN_KINASE_ATP"/>
    <property type="match status" value="1"/>
</dbReference>
<evidence type="ECO:0000256" key="1">
    <source>
        <dbReference type="ARBA" id="ARBA00022679"/>
    </source>
</evidence>
<dbReference type="FunFam" id="1.10.510.10:FF:001589">
    <property type="entry name" value="Probable protein kinase DDB_G0277539"/>
    <property type="match status" value="1"/>
</dbReference>
<organism evidence="10 11">
    <name type="scientific">Cyclotella atomus</name>
    <dbReference type="NCBI Taxonomy" id="382360"/>
    <lineage>
        <taxon>Eukaryota</taxon>
        <taxon>Sar</taxon>
        <taxon>Stramenopiles</taxon>
        <taxon>Ochrophyta</taxon>
        <taxon>Bacillariophyta</taxon>
        <taxon>Coscinodiscophyceae</taxon>
        <taxon>Thalassiosirophycidae</taxon>
        <taxon>Stephanodiscales</taxon>
        <taxon>Stephanodiscaceae</taxon>
        <taxon>Cyclotella</taxon>
    </lineage>
</organism>
<protein>
    <recommendedName>
        <fullName evidence="9">Protein kinase domain-containing protein</fullName>
    </recommendedName>
</protein>
<comment type="similarity">
    <text evidence="6">Belongs to the protein kinase superfamily. Ser/Thr protein kinase family. GCN2 subfamily.</text>
</comment>
<name>A0ABD3QL39_9STRA</name>
<dbReference type="InterPro" id="IPR050339">
    <property type="entry name" value="CC_SR_Kinase"/>
</dbReference>
<evidence type="ECO:0000256" key="8">
    <source>
        <dbReference type="SAM" id="MobiDB-lite"/>
    </source>
</evidence>
<sequence length="973" mass="106985">MFVLSQPQSTSPPMSSFRTMRPPISSANNAEAHSSNNSQLPQAHPLASAAAAMASNPPSTSVTAVTATTPILKSSLRTTATTTNNNNSSTRKRNYNTPSNNSSYIQFSQQTLTKSTSDVESDTDVGSDYDASYTFEDDSSVNAYDKTPEVTNSSITCGVNRVSAKVRRLDLGDVKQRSSLESNNDGGGRREAGGEVSLTESSVGSPQQRKSTVNKMCCPSTTVKKGALSRILLSRGINLEEDISPRDAADFPFDSPDKCKGVAVASSDGGNEDRRMFYGIPKVSVYEAAVGLEVAAPPTSPMCPPAIMKKMQRDLSPPRNLKSHGRANSFLQMFSQEHLPEDNDVSMSPNSPKCPPTTMKFKRTRDRDLSPPKSLRAHGRADSFLQMFSQEPLINENDMDMMKSDDDDDGYSLKSPNELQFQNAKQSPLHATNTSSFSRFITDFEVTGTLGKGSFGCVYKVRSRLDQRMYAIKAAKREARTSTDRDRMLQEVYALAALTDSTTAAHMHIVGYHQAWMEGNRLYIQTELCDGSLEGEMRTGVVMADENRRYKLLREMCLALDLVHRSGMIHLDIKPENIFIKNDQYKLGDFGLVSKIENHDDVEEGDSRYMSMELLSGDLDDLTKSDIFSLGATMYEICLGRPLPENGQEWQDIRHGILQPMNNTAFELQMIVRAMLAPEKESRPSAADLLKKRQLMSQEQQQLIVERNKANAANMALNQMCQVPIISMSSTEEVKAPTDAHSLAEGNGKSSVQTRKAEATEVVPIDPHSTSTNGIITLMPKAIVIESDCDEDEDKPIANETFLSEKNIEDCEGSNYADVSSEESPDIFEAICIEVTGAATHEANGIYEQFGIRNGFPVFTLPVFTLEADNEELSNFELFYDKDEGRWLITGPDGIACYECIDQYGYLLCVNEDEHTFMKKTKSAFAADPLTSRWETCGAGTEPAPKLGVIDIGDVSLALAVALGLGLIEIVNP</sequence>
<evidence type="ECO:0000313" key="11">
    <source>
        <dbReference type="Proteomes" id="UP001530400"/>
    </source>
</evidence>
<feature type="compositionally biased region" description="Low complexity" evidence="8">
    <location>
        <begin position="1"/>
        <end position="16"/>
    </location>
</feature>
<dbReference type="Proteomes" id="UP001530400">
    <property type="component" value="Unassembled WGS sequence"/>
</dbReference>
<evidence type="ECO:0000256" key="5">
    <source>
        <dbReference type="ARBA" id="ARBA00023193"/>
    </source>
</evidence>
<evidence type="ECO:0000256" key="3">
    <source>
        <dbReference type="ARBA" id="ARBA00022777"/>
    </source>
</evidence>
<dbReference type="EMBL" id="JALLPJ020000155">
    <property type="protein sequence ID" value="KAL3800698.1"/>
    <property type="molecule type" value="Genomic_DNA"/>
</dbReference>
<feature type="region of interest" description="Disordered" evidence="8">
    <location>
        <begin position="1"/>
        <end position="65"/>
    </location>
</feature>
<dbReference type="Gene3D" id="1.10.510.10">
    <property type="entry name" value="Transferase(Phosphotransferase) domain 1"/>
    <property type="match status" value="1"/>
</dbReference>
<evidence type="ECO:0000256" key="6">
    <source>
        <dbReference type="ARBA" id="ARBA00037982"/>
    </source>
</evidence>
<feature type="compositionally biased region" description="Polar residues" evidence="8">
    <location>
        <begin position="98"/>
        <end position="118"/>
    </location>
</feature>
<evidence type="ECO:0000256" key="2">
    <source>
        <dbReference type="ARBA" id="ARBA00022741"/>
    </source>
</evidence>
<reference evidence="10 11" key="1">
    <citation type="submission" date="2024-10" db="EMBL/GenBank/DDBJ databases">
        <title>Updated reference genomes for cyclostephanoid diatoms.</title>
        <authorList>
            <person name="Roberts W.R."/>
            <person name="Alverson A.J."/>
        </authorList>
    </citation>
    <scope>NUCLEOTIDE SEQUENCE [LARGE SCALE GENOMIC DNA]</scope>
    <source>
        <strain evidence="10 11">AJA010-31</strain>
    </source>
</reference>
<keyword evidence="5" id="KW-0652">Protein synthesis inhibitor</keyword>
<evidence type="ECO:0000259" key="9">
    <source>
        <dbReference type="PROSITE" id="PS50011"/>
    </source>
</evidence>
<feature type="domain" description="Protein kinase" evidence="9">
    <location>
        <begin position="444"/>
        <end position="696"/>
    </location>
</feature>
<keyword evidence="1" id="KW-0808">Transferase</keyword>